<organism evidence="1 2">
    <name type="scientific">Pseudomonas syringae CC1557</name>
    <dbReference type="NCBI Taxonomy" id="1357279"/>
    <lineage>
        <taxon>Bacteria</taxon>
        <taxon>Pseudomonadati</taxon>
        <taxon>Pseudomonadota</taxon>
        <taxon>Gammaproteobacteria</taxon>
        <taxon>Pseudomonadales</taxon>
        <taxon>Pseudomonadaceae</taxon>
        <taxon>Pseudomonas</taxon>
        <taxon>Pseudomonas syringae</taxon>
    </lineage>
</organism>
<dbReference type="AlphaFoldDB" id="W0N328"/>
<accession>W0N328</accession>
<dbReference type="KEGG" id="psyr:N018_25745"/>
<evidence type="ECO:0000313" key="1">
    <source>
        <dbReference type="EMBL" id="AHG43698.1"/>
    </source>
</evidence>
<dbReference type="HOGENOM" id="CLU_3331857_0_0_6"/>
<name>W0N328_PSESX</name>
<reference evidence="1 2" key="1">
    <citation type="submission" date="2013-12" db="EMBL/GenBank/DDBJ databases">
        <title>Interactions Between Genome Architecture and Virulence Genes in Pseudomonas syringae, strain CC1557 as a model.</title>
        <authorList>
            <person name="Baltrus D."/>
            <person name="Hockett K."/>
            <person name="Karlsrud E."/>
            <person name="Dougherty K."/>
            <person name="Nishimura M."/>
        </authorList>
    </citation>
    <scope>NUCLEOTIDE SEQUENCE [LARGE SCALE GENOMIC DNA]</scope>
    <source>
        <strain evidence="1 2">CC1557</strain>
    </source>
</reference>
<sequence length="38" mass="4178">MLQDNALSESVRPITARFGTGKVLALANGRRYVVTRDT</sequence>
<proteinExistence type="predicted"/>
<evidence type="ECO:0000313" key="2">
    <source>
        <dbReference type="Proteomes" id="UP000019089"/>
    </source>
</evidence>
<protein>
    <submittedName>
        <fullName evidence="1">Uncharacterized protein</fullName>
    </submittedName>
</protein>
<dbReference type="EMBL" id="CP007014">
    <property type="protein sequence ID" value="AHG43698.1"/>
    <property type="molecule type" value="Genomic_DNA"/>
</dbReference>
<dbReference type="Proteomes" id="UP000019089">
    <property type="component" value="Chromosome"/>
</dbReference>
<gene>
    <name evidence="1" type="ORF">N018_25745</name>
</gene>